<dbReference type="AlphaFoldDB" id="A0A1W1V2C2"/>
<keyword evidence="1" id="KW-0472">Membrane</keyword>
<feature type="transmembrane region" description="Helical" evidence="1">
    <location>
        <begin position="94"/>
        <end position="113"/>
    </location>
</feature>
<sequence>MLNKIKKEDVRYTKMYIDAFGVKYSHRTNPWAIAWWSAALPGFGHLTLGSYLKGFLFMFGEILLNLKARINLSIYYTFIGNFDKANDVFNERWGLFYIAVWIFAIYDSYLLSIEQNKICELEEAQEYRYFQKMHNSLFGMTFLNQREPFFTVFLSTILGGMGHVYIGQIIKGFILLGWSIAINYYSQTGHLVQKFVLGKEIYLQNVNWEWLLFLPSIWGFCIWDSYVHTIETNKLIIEEQRYTYGKKKGRKSLDNLPSSTTQENKDNSFTFLVGKSKQSISLELIINSFKIHGIDKHEIIFLDRLTNKKRETGDSIRKSDGISNFNGAICGATVLMLFGTMWGGALIPGGPIAIGLAGFLLGALIGYLIDAYLVGWIRAKLNWDPIKGSNPVEGEVLIIARVNSREQHDYVTKIFMEKNVPYVGVVNKEELQSLLT</sequence>
<dbReference type="EMBL" id="FWWT01000014">
    <property type="protein sequence ID" value="SMB87436.1"/>
    <property type="molecule type" value="Genomic_DNA"/>
</dbReference>
<dbReference type="STRING" id="656914.SAMN00017405_1695"/>
<gene>
    <name evidence="2" type="ORF">SAMN00017405_1695</name>
</gene>
<proteinExistence type="predicted"/>
<evidence type="ECO:0000256" key="1">
    <source>
        <dbReference type="SAM" id="Phobius"/>
    </source>
</evidence>
<dbReference type="RefSeq" id="WP_084052681.1">
    <property type="nucleotide sequence ID" value="NZ_FWWT01000014.1"/>
</dbReference>
<keyword evidence="1" id="KW-0812">Transmembrane</keyword>
<dbReference type="Proteomes" id="UP000192731">
    <property type="component" value="Unassembled WGS sequence"/>
</dbReference>
<name>A0A1W1V2C2_DESTI</name>
<keyword evidence="3" id="KW-1185">Reference proteome</keyword>
<protein>
    <submittedName>
        <fullName evidence="2">Uncharacterized protein</fullName>
    </submittedName>
</protein>
<evidence type="ECO:0000313" key="2">
    <source>
        <dbReference type="EMBL" id="SMB87436.1"/>
    </source>
</evidence>
<feature type="transmembrane region" description="Helical" evidence="1">
    <location>
        <begin position="353"/>
        <end position="377"/>
    </location>
</feature>
<evidence type="ECO:0000313" key="3">
    <source>
        <dbReference type="Proteomes" id="UP000192731"/>
    </source>
</evidence>
<reference evidence="2 3" key="1">
    <citation type="submission" date="2017-04" db="EMBL/GenBank/DDBJ databases">
        <authorList>
            <person name="Afonso C.L."/>
            <person name="Miller P.J."/>
            <person name="Scott M.A."/>
            <person name="Spackman E."/>
            <person name="Goraichik I."/>
            <person name="Dimitrov K.M."/>
            <person name="Suarez D.L."/>
            <person name="Swayne D.E."/>
        </authorList>
    </citation>
    <scope>NUCLEOTIDE SEQUENCE [LARGE SCALE GENOMIC DNA]</scope>
    <source>
        <strain evidence="2 3">DSM 11270</strain>
    </source>
</reference>
<organism evidence="2 3">
    <name type="scientific">Desulfonispora thiosulfatigenes DSM 11270</name>
    <dbReference type="NCBI Taxonomy" id="656914"/>
    <lineage>
        <taxon>Bacteria</taxon>
        <taxon>Bacillati</taxon>
        <taxon>Bacillota</taxon>
        <taxon>Clostridia</taxon>
        <taxon>Eubacteriales</taxon>
        <taxon>Peptococcaceae</taxon>
        <taxon>Desulfonispora</taxon>
    </lineage>
</organism>
<feature type="transmembrane region" description="Helical" evidence="1">
    <location>
        <begin position="325"/>
        <end position="347"/>
    </location>
</feature>
<dbReference type="OrthoDB" id="1681403at2"/>
<accession>A0A1W1V2C2</accession>
<keyword evidence="1" id="KW-1133">Transmembrane helix</keyword>